<dbReference type="GO" id="GO:0009055">
    <property type="term" value="F:electron transfer activity"/>
    <property type="evidence" value="ECO:0007669"/>
    <property type="project" value="InterPro"/>
</dbReference>
<evidence type="ECO:0008006" key="3">
    <source>
        <dbReference type="Google" id="ProtNLM"/>
    </source>
</evidence>
<dbReference type="Proteomes" id="UP000537890">
    <property type="component" value="Unassembled WGS sequence"/>
</dbReference>
<comment type="caution">
    <text evidence="1">The sequence shown here is derived from an EMBL/GenBank/DDBJ whole genome shotgun (WGS) entry which is preliminary data.</text>
</comment>
<dbReference type="EMBL" id="JACCHS010000002">
    <property type="protein sequence ID" value="NYT46397.1"/>
    <property type="molecule type" value="Genomic_DNA"/>
</dbReference>
<organism evidence="1 2">
    <name type="scientific">Candidatus Methanofishera endochildressiae</name>
    <dbReference type="NCBI Taxonomy" id="2738884"/>
    <lineage>
        <taxon>Bacteria</taxon>
        <taxon>Pseudomonadati</taxon>
        <taxon>Pseudomonadota</taxon>
        <taxon>Gammaproteobacteria</taxon>
        <taxon>Candidatus Methanofishera</taxon>
    </lineage>
</organism>
<evidence type="ECO:0000313" key="2">
    <source>
        <dbReference type="Proteomes" id="UP000537890"/>
    </source>
</evidence>
<gene>
    <name evidence="1" type="ORF">H0A75_00425</name>
</gene>
<dbReference type="GO" id="GO:0005506">
    <property type="term" value="F:iron ion binding"/>
    <property type="evidence" value="ECO:0007669"/>
    <property type="project" value="InterPro"/>
</dbReference>
<reference evidence="1 2" key="1">
    <citation type="submission" date="2020-05" db="EMBL/GenBank/DDBJ databases">
        <title>Horizontal transmission and recombination maintain forever young bacterial symbiont genomes.</title>
        <authorList>
            <person name="Russell S.L."/>
            <person name="Pepper-Tunick E."/>
            <person name="Svedberg J."/>
            <person name="Byrne A."/>
            <person name="Ruelas Castillo J."/>
            <person name="Vollmers C."/>
            <person name="Beinart R.A."/>
            <person name="Corbett-Detig R."/>
        </authorList>
    </citation>
    <scope>NUCLEOTIDE SEQUENCE [LARGE SCALE GENOMIC DNA]</scope>
    <source>
        <strain evidence="1">4727-3</strain>
    </source>
</reference>
<evidence type="ECO:0000313" key="1">
    <source>
        <dbReference type="EMBL" id="NYT46397.1"/>
    </source>
</evidence>
<dbReference type="InterPro" id="IPR010980">
    <property type="entry name" value="Cyt_c/b562"/>
</dbReference>
<accession>A0A7Z0MND2</accession>
<dbReference type="SUPFAM" id="SSF47175">
    <property type="entry name" value="Cytochromes"/>
    <property type="match status" value="1"/>
</dbReference>
<dbReference type="GO" id="GO:0022900">
    <property type="term" value="P:electron transport chain"/>
    <property type="evidence" value="ECO:0007669"/>
    <property type="project" value="InterPro"/>
</dbReference>
<proteinExistence type="predicted"/>
<dbReference type="GO" id="GO:0020037">
    <property type="term" value="F:heme binding"/>
    <property type="evidence" value="ECO:0007669"/>
    <property type="project" value="InterPro"/>
</dbReference>
<dbReference type="AlphaFoldDB" id="A0A7Z0MND2"/>
<name>A0A7Z0MND2_9GAMM</name>
<sequence length="91" mass="10342">MSDIEGSYLLKQKLTKAQLHALHSSLPAEFIKQDQAFHHSAGMLAHAAEMGNADIVNFYFYKLNTACIECHTEFAQPRFPLLKPKPHKTHH</sequence>
<protein>
    <recommendedName>
        <fullName evidence="3">Cytochrome C</fullName>
    </recommendedName>
</protein>
<dbReference type="Gene3D" id="1.20.120.10">
    <property type="entry name" value="Cytochrome c/b562"/>
    <property type="match status" value="1"/>
</dbReference>